<dbReference type="Proteomes" id="UP000058660">
    <property type="component" value="Chromosome"/>
</dbReference>
<dbReference type="EMBL" id="CP010822">
    <property type="protein sequence ID" value="ALJ90660.1"/>
    <property type="molecule type" value="Genomic_DNA"/>
</dbReference>
<accession>A0ABM5VMK3</accession>
<sequence length="100" mass="10615">MPKTLAQVLEAIAEADGEVVLEGTKAFLLLPPGMEGLVEEAREHGRALALLAIEAPRRRLTPLALMALAQALEEGDLEGGLHALRFIWGAGAPKRRAAQA</sequence>
<name>A0ABM5VMK3_THEA5</name>
<gene>
    <name evidence="1" type="ORF">TO73_0812</name>
</gene>
<dbReference type="RefSeq" id="WP_003048415.1">
    <property type="nucleotide sequence ID" value="NZ_CP010822.1"/>
</dbReference>
<proteinExistence type="predicted"/>
<evidence type="ECO:0000313" key="2">
    <source>
        <dbReference type="Proteomes" id="UP000058660"/>
    </source>
</evidence>
<organism evidence="1 2">
    <name type="scientific">Thermus aquaticus (strain ATCC BAA-2747 / Y51MC23)</name>
    <dbReference type="NCBI Taxonomy" id="498848"/>
    <lineage>
        <taxon>Bacteria</taxon>
        <taxon>Thermotogati</taxon>
        <taxon>Deinococcota</taxon>
        <taxon>Deinococci</taxon>
        <taxon>Thermales</taxon>
        <taxon>Thermaceae</taxon>
        <taxon>Thermus</taxon>
    </lineage>
</organism>
<evidence type="ECO:0000313" key="1">
    <source>
        <dbReference type="EMBL" id="ALJ90660.1"/>
    </source>
</evidence>
<protein>
    <submittedName>
        <fullName evidence="1">Uncharacterized protein</fullName>
    </submittedName>
</protein>
<keyword evidence="2" id="KW-1185">Reference proteome</keyword>
<reference evidence="2" key="1">
    <citation type="journal article" date="2015" name="PLoS ONE">
        <title>Complete Genome Sequence of Thermus aquaticus Y51MC23.</title>
        <authorList>
            <person name="Brumm P.J."/>
            <person name="Monsma S."/>
            <person name="Keough B."/>
            <person name="Jasinovica S."/>
            <person name="Ferguson E."/>
            <person name="Schoenfeld T."/>
            <person name="Lodes M."/>
            <person name="Mead D.A."/>
        </authorList>
    </citation>
    <scope>NUCLEOTIDE SEQUENCE [LARGE SCALE GENOMIC DNA]</scope>
    <source>
        <strain evidence="2">BAA-2747 / Y51MC23</strain>
    </source>
</reference>